<evidence type="ECO:0000256" key="1">
    <source>
        <dbReference type="SAM" id="Phobius"/>
    </source>
</evidence>
<keyword evidence="1" id="KW-0812">Transmembrane</keyword>
<dbReference type="Gene3D" id="1.20.58.390">
    <property type="entry name" value="Neurotransmitter-gated ion-channel transmembrane domain"/>
    <property type="match status" value="1"/>
</dbReference>
<dbReference type="FunFam" id="1.20.58.390:FF:000034">
    <property type="entry name" value="Cholinergic receptor nicotinic beta 4 subunit"/>
    <property type="match status" value="1"/>
</dbReference>
<gene>
    <name evidence="3" type="ORF">KUDE01_012075</name>
</gene>
<dbReference type="GO" id="GO:0006811">
    <property type="term" value="P:monoatomic ion transport"/>
    <property type="evidence" value="ECO:0007669"/>
    <property type="project" value="InterPro"/>
</dbReference>
<keyword evidence="4" id="KW-1185">Reference proteome</keyword>
<organism evidence="3 4">
    <name type="scientific">Dissostichus eleginoides</name>
    <name type="common">Patagonian toothfish</name>
    <name type="synonym">Dissostichus amissus</name>
    <dbReference type="NCBI Taxonomy" id="100907"/>
    <lineage>
        <taxon>Eukaryota</taxon>
        <taxon>Metazoa</taxon>
        <taxon>Chordata</taxon>
        <taxon>Craniata</taxon>
        <taxon>Vertebrata</taxon>
        <taxon>Euteleostomi</taxon>
        <taxon>Actinopterygii</taxon>
        <taxon>Neopterygii</taxon>
        <taxon>Teleostei</taxon>
        <taxon>Neoteleostei</taxon>
        <taxon>Acanthomorphata</taxon>
        <taxon>Eupercaria</taxon>
        <taxon>Perciformes</taxon>
        <taxon>Notothenioidei</taxon>
        <taxon>Nototheniidae</taxon>
        <taxon>Dissostichus</taxon>
    </lineage>
</organism>
<dbReference type="InterPro" id="IPR038050">
    <property type="entry name" value="Neuro_actylchol_rec"/>
</dbReference>
<feature type="transmembrane region" description="Helical" evidence="1">
    <location>
        <begin position="88"/>
        <end position="110"/>
    </location>
</feature>
<keyword evidence="3" id="KW-0675">Receptor</keyword>
<dbReference type="GO" id="GO:0016020">
    <property type="term" value="C:membrane"/>
    <property type="evidence" value="ECO:0007669"/>
    <property type="project" value="InterPro"/>
</dbReference>
<name>A0AAD9FK81_DISEL</name>
<dbReference type="SUPFAM" id="SSF90112">
    <property type="entry name" value="Neurotransmitter-gated ion-channel transmembrane pore"/>
    <property type="match status" value="1"/>
</dbReference>
<feature type="domain" description="Neurotransmitter-gated ion-channel transmembrane" evidence="2">
    <location>
        <begin position="20"/>
        <end position="105"/>
    </location>
</feature>
<accession>A0AAD9FK81</accession>
<dbReference type="InterPro" id="IPR006029">
    <property type="entry name" value="Neurotrans-gated_channel_TM"/>
</dbReference>
<sequence length="120" mass="13890">MCDGGHAGMADSSSSFFVNEESAKRYGWRISDMSDNTDFRKRMTLKSNIDVEDAVDGVRYIADKMKREDDDEGIIEDWKYVAMVIDRLFLWIFVFVCVVGTLGLFMQPLFQNYYTPLVDE</sequence>
<reference evidence="3" key="1">
    <citation type="submission" date="2023-04" db="EMBL/GenBank/DDBJ databases">
        <title>Chromosome-level genome of Chaenocephalus aceratus.</title>
        <authorList>
            <person name="Park H."/>
        </authorList>
    </citation>
    <scope>NUCLEOTIDE SEQUENCE</scope>
    <source>
        <strain evidence="3">DE</strain>
        <tissue evidence="3">Muscle</tissue>
    </source>
</reference>
<dbReference type="InterPro" id="IPR036719">
    <property type="entry name" value="Neuro-gated_channel_TM_sf"/>
</dbReference>
<protein>
    <submittedName>
        <fullName evidence="3">Neuronal acetylcholine receptor subunit beta-2</fullName>
    </submittedName>
</protein>
<dbReference type="Proteomes" id="UP001228049">
    <property type="component" value="Unassembled WGS sequence"/>
</dbReference>
<dbReference type="EMBL" id="JASDAP010000004">
    <property type="protein sequence ID" value="KAK1904894.1"/>
    <property type="molecule type" value="Genomic_DNA"/>
</dbReference>
<dbReference type="Pfam" id="PF02932">
    <property type="entry name" value="Neur_chan_memb"/>
    <property type="match status" value="1"/>
</dbReference>
<evidence type="ECO:0000259" key="2">
    <source>
        <dbReference type="Pfam" id="PF02932"/>
    </source>
</evidence>
<evidence type="ECO:0000313" key="3">
    <source>
        <dbReference type="EMBL" id="KAK1904894.1"/>
    </source>
</evidence>
<evidence type="ECO:0000313" key="4">
    <source>
        <dbReference type="Proteomes" id="UP001228049"/>
    </source>
</evidence>
<keyword evidence="1" id="KW-0472">Membrane</keyword>
<dbReference type="AlphaFoldDB" id="A0AAD9FK81"/>
<keyword evidence="1" id="KW-1133">Transmembrane helix</keyword>
<comment type="caution">
    <text evidence="3">The sequence shown here is derived from an EMBL/GenBank/DDBJ whole genome shotgun (WGS) entry which is preliminary data.</text>
</comment>
<proteinExistence type="predicted"/>